<keyword evidence="2" id="KW-0547">Nucleotide-binding</keyword>
<dbReference type="Pfam" id="PF00012">
    <property type="entry name" value="HSP70"/>
    <property type="match status" value="1"/>
</dbReference>
<dbReference type="GO" id="GO:0140662">
    <property type="term" value="F:ATP-dependent protein folding chaperone"/>
    <property type="evidence" value="ECO:0007669"/>
    <property type="project" value="InterPro"/>
</dbReference>
<comment type="similarity">
    <text evidence="1">Belongs to the heat shock protein 70 family.</text>
</comment>
<dbReference type="PANTHER" id="PTHR45639:SF32">
    <property type="entry name" value="HEAT SHOCK PROTEIN PDR13"/>
    <property type="match status" value="1"/>
</dbReference>
<evidence type="ECO:0000313" key="5">
    <source>
        <dbReference type="EMBL" id="CCG82562.1"/>
    </source>
</evidence>
<dbReference type="Gene3D" id="3.30.30.30">
    <property type="match status" value="1"/>
</dbReference>
<gene>
    <name evidence="5" type="ORF">TAPDE_002588</name>
</gene>
<protein>
    <submittedName>
        <fullName evidence="5">Heat shock protein 70 homolog C57A7.12</fullName>
    </submittedName>
</protein>
<dbReference type="OrthoDB" id="29851at2759"/>
<keyword evidence="6" id="KW-1185">Reference proteome</keyword>
<keyword evidence="3" id="KW-0067">ATP-binding</keyword>
<dbReference type="VEuPathDB" id="FungiDB:TAPDE_002588"/>
<dbReference type="eggNOG" id="KOG0101">
    <property type="taxonomic scope" value="Eukaryota"/>
</dbReference>
<dbReference type="Proteomes" id="UP000013776">
    <property type="component" value="Unassembled WGS sequence"/>
</dbReference>
<organism evidence="5 6">
    <name type="scientific">Taphrina deformans (strain PYCC 5710 / ATCC 11124 / CBS 356.35 / IMI 108563 / JCM 9778 / NBRC 8474)</name>
    <name type="common">Peach leaf curl fungus</name>
    <name type="synonym">Lalaria deformans</name>
    <dbReference type="NCBI Taxonomy" id="1097556"/>
    <lineage>
        <taxon>Eukaryota</taxon>
        <taxon>Fungi</taxon>
        <taxon>Dikarya</taxon>
        <taxon>Ascomycota</taxon>
        <taxon>Taphrinomycotina</taxon>
        <taxon>Taphrinomycetes</taxon>
        <taxon>Taphrinales</taxon>
        <taxon>Taphrinaceae</taxon>
        <taxon>Taphrina</taxon>
    </lineage>
</organism>
<dbReference type="PRINTS" id="PR00301">
    <property type="entry name" value="HEATSHOCK70"/>
</dbReference>
<feature type="compositionally biased region" description="Acidic residues" evidence="4">
    <location>
        <begin position="478"/>
        <end position="488"/>
    </location>
</feature>
<proteinExistence type="inferred from homology"/>
<sequence length="536" mass="57405">MSDIEETSTVIGLGFGNTTSAISYTNREGKAECIANEEGNRSIPSALSYVGGDEYHGDQAAAQLVRNPKNTVTCFRDFIGKDFSQVDPRSCALSAHPVEKDGEAAFKLSIATSPEDSSPKDQIMTVAEITARHLIKVRDSAADFLGKSISGVVVTVPTDFSDKQRATLEKIAKDAGVQILQIIHEPVSAILAYAALDHASGVEMKDRNVVVADVGGTRTDVSVVSIRGGLFTILATAHDYSLGGSMLDDVLVEHFGKEFQKKHKVDITGNTRALAKMKAQCETTKKTLSASSSATVSVESLAEGLDFHSSINRIRFETLGRKVFGQIADLIDSTIKKAELENFDINEVLLVGGTCHIPKLASNISYNFPEFTKIRSPTTTSPSLNPSELSSLGAAVQASLIADYEEDEVIEGTQAIITSAPHLATPIGVKSGSDFITVLDVYTPLPSRRSIEIPYSSKIEIFEGKLDVKVTTLPAPEPDSEDEDDEPAEPQTEKSRIVVPGQKLAEVEVQGGSGKTVTVMVQVDVESKVTVSARSN</sequence>
<dbReference type="GO" id="GO:0005634">
    <property type="term" value="C:nucleus"/>
    <property type="evidence" value="ECO:0007669"/>
    <property type="project" value="TreeGrafter"/>
</dbReference>
<dbReference type="AlphaFoldDB" id="R4X9W8"/>
<evidence type="ECO:0000256" key="2">
    <source>
        <dbReference type="ARBA" id="ARBA00022741"/>
    </source>
</evidence>
<keyword evidence="5" id="KW-0346">Stress response</keyword>
<dbReference type="Gene3D" id="3.30.420.40">
    <property type="match status" value="2"/>
</dbReference>
<dbReference type="SUPFAM" id="SSF53067">
    <property type="entry name" value="Actin-like ATPase domain"/>
    <property type="match status" value="2"/>
</dbReference>
<dbReference type="PANTHER" id="PTHR45639">
    <property type="entry name" value="HSC70CB, ISOFORM G-RELATED"/>
    <property type="match status" value="1"/>
</dbReference>
<evidence type="ECO:0000256" key="1">
    <source>
        <dbReference type="ARBA" id="ARBA00007381"/>
    </source>
</evidence>
<dbReference type="GO" id="GO:0005829">
    <property type="term" value="C:cytosol"/>
    <property type="evidence" value="ECO:0007669"/>
    <property type="project" value="TreeGrafter"/>
</dbReference>
<dbReference type="InterPro" id="IPR013126">
    <property type="entry name" value="Hsp_70_fam"/>
</dbReference>
<dbReference type="GO" id="GO:0005524">
    <property type="term" value="F:ATP binding"/>
    <property type="evidence" value="ECO:0007669"/>
    <property type="project" value="UniProtKB-KW"/>
</dbReference>
<reference evidence="5 6" key="1">
    <citation type="journal article" date="2013" name="MBio">
        <title>Genome sequencing of the plant pathogen Taphrina deformans, the causal agent of peach leaf curl.</title>
        <authorList>
            <person name="Cisse O.H."/>
            <person name="Almeida J.M.G.C.F."/>
            <person name="Fonseca A."/>
            <person name="Kumar A.A."/>
            <person name="Salojaervi J."/>
            <person name="Overmyer K."/>
            <person name="Hauser P.M."/>
            <person name="Pagni M."/>
        </authorList>
    </citation>
    <scope>NUCLEOTIDE SEQUENCE [LARGE SCALE GENOMIC DNA]</scope>
    <source>
        <strain evidence="6">PYCC 5710 / ATCC 11124 / CBS 356.35 / IMI 108563 / JCM 9778 / NBRC 8474</strain>
    </source>
</reference>
<evidence type="ECO:0000256" key="4">
    <source>
        <dbReference type="SAM" id="MobiDB-lite"/>
    </source>
</evidence>
<dbReference type="FunFam" id="3.90.640.10:FF:000010">
    <property type="entry name" value="heat shock 70 kDa protein 14"/>
    <property type="match status" value="1"/>
</dbReference>
<name>R4X9W8_TAPDE</name>
<dbReference type="Gene3D" id="3.90.640.10">
    <property type="entry name" value="Actin, Chain A, domain 4"/>
    <property type="match status" value="1"/>
</dbReference>
<dbReference type="EMBL" id="CAHR02000090">
    <property type="protein sequence ID" value="CCG82562.1"/>
    <property type="molecule type" value="Genomic_DNA"/>
</dbReference>
<accession>R4X9W8</accession>
<dbReference type="STRING" id="1097556.R4X9W8"/>
<comment type="caution">
    <text evidence="5">The sequence shown here is derived from an EMBL/GenBank/DDBJ whole genome shotgun (WGS) entry which is preliminary data.</text>
</comment>
<feature type="region of interest" description="Disordered" evidence="4">
    <location>
        <begin position="472"/>
        <end position="496"/>
    </location>
</feature>
<evidence type="ECO:0000313" key="6">
    <source>
        <dbReference type="Proteomes" id="UP000013776"/>
    </source>
</evidence>
<evidence type="ECO:0000256" key="3">
    <source>
        <dbReference type="ARBA" id="ARBA00022840"/>
    </source>
</evidence>
<dbReference type="InterPro" id="IPR043129">
    <property type="entry name" value="ATPase_NBD"/>
</dbReference>